<dbReference type="GO" id="GO:0016020">
    <property type="term" value="C:membrane"/>
    <property type="evidence" value="ECO:0007669"/>
    <property type="project" value="InterPro"/>
</dbReference>
<feature type="transmembrane region" description="Helical" evidence="9">
    <location>
        <begin position="64"/>
        <end position="82"/>
    </location>
</feature>
<keyword evidence="5 9" id="KW-1133">Transmembrane helix</keyword>
<proteinExistence type="predicted"/>
<evidence type="ECO:0000256" key="3">
    <source>
        <dbReference type="ARBA" id="ARBA00022679"/>
    </source>
</evidence>
<organism evidence="10 11">
    <name type="scientific">Sphenostylis stenocarpa</name>
    <dbReference type="NCBI Taxonomy" id="92480"/>
    <lineage>
        <taxon>Eukaryota</taxon>
        <taxon>Viridiplantae</taxon>
        <taxon>Streptophyta</taxon>
        <taxon>Embryophyta</taxon>
        <taxon>Tracheophyta</taxon>
        <taxon>Spermatophyta</taxon>
        <taxon>Magnoliopsida</taxon>
        <taxon>eudicotyledons</taxon>
        <taxon>Gunneridae</taxon>
        <taxon>Pentapetalae</taxon>
        <taxon>rosids</taxon>
        <taxon>fabids</taxon>
        <taxon>Fabales</taxon>
        <taxon>Fabaceae</taxon>
        <taxon>Papilionoideae</taxon>
        <taxon>50 kb inversion clade</taxon>
        <taxon>NPAAA clade</taxon>
        <taxon>indigoferoid/millettioid clade</taxon>
        <taxon>Phaseoleae</taxon>
        <taxon>Sphenostylis</taxon>
    </lineage>
</organism>
<dbReference type="InterPro" id="IPR005150">
    <property type="entry name" value="Cellulose_synth"/>
</dbReference>
<evidence type="ECO:0000256" key="9">
    <source>
        <dbReference type="SAM" id="Phobius"/>
    </source>
</evidence>
<keyword evidence="6 9" id="KW-0472">Membrane</keyword>
<dbReference type="GO" id="GO:0030244">
    <property type="term" value="P:cellulose biosynthetic process"/>
    <property type="evidence" value="ECO:0007669"/>
    <property type="project" value="InterPro"/>
</dbReference>
<dbReference type="GO" id="GO:0016760">
    <property type="term" value="F:cellulose synthase (UDP-forming) activity"/>
    <property type="evidence" value="ECO:0007669"/>
    <property type="project" value="InterPro"/>
</dbReference>
<feature type="binding site" evidence="8">
    <location>
        <position position="121"/>
    </location>
    <ligand>
        <name>UDP-alpha-D-glucose</name>
        <dbReference type="ChEBI" id="CHEBI:58885"/>
    </ligand>
</feature>
<dbReference type="Proteomes" id="UP001189624">
    <property type="component" value="Chromosome 3"/>
</dbReference>
<evidence type="ECO:0000256" key="2">
    <source>
        <dbReference type="ARBA" id="ARBA00022676"/>
    </source>
</evidence>
<feature type="transmembrane region" description="Helical" evidence="9">
    <location>
        <begin position="33"/>
        <end position="52"/>
    </location>
</feature>
<evidence type="ECO:0000256" key="5">
    <source>
        <dbReference type="ARBA" id="ARBA00022989"/>
    </source>
</evidence>
<dbReference type="EMBL" id="OY731400">
    <property type="protein sequence ID" value="CAJ1939152.1"/>
    <property type="molecule type" value="Genomic_DNA"/>
</dbReference>
<protein>
    <recommendedName>
        <fullName evidence="12">Cellulose synthase</fullName>
    </recommendedName>
</protein>
<dbReference type="InterPro" id="IPR029044">
    <property type="entry name" value="Nucleotide-diphossugar_trans"/>
</dbReference>
<name>A0AA86VXD5_9FABA</name>
<evidence type="ECO:0000256" key="6">
    <source>
        <dbReference type="ARBA" id="ARBA00023136"/>
    </source>
</evidence>
<sequence length="221" mass="25635">MHVCEEMEGSHQSLPLNTLHVQNLVLIINRLHMLLHSTALAFLFYYRVCFLLQPSETRESHNLLPWLLVFASETILSFIWILEQAFRWRPVTRSVFPERLPEDHELPPFDVFICTADPTKEPTLDVMNTVLSAMALDYPPHKLHVYLSDDGGSPLTLHGVREAWKFARWWLPFCRRYKIKSRCPKAYFSSALEGDDGDGDFARSSLFMADKHKIKVDFKGT</sequence>
<keyword evidence="4 9" id="KW-0812">Transmembrane</keyword>
<dbReference type="FunFam" id="3.90.550.10:FF:000194">
    <property type="entry name" value="Cellulose synthase-like protein G2 isoform A"/>
    <property type="match status" value="1"/>
</dbReference>
<keyword evidence="2" id="KW-0328">Glycosyltransferase</keyword>
<evidence type="ECO:0000313" key="10">
    <source>
        <dbReference type="EMBL" id="CAJ1939152.1"/>
    </source>
</evidence>
<evidence type="ECO:0000313" key="11">
    <source>
        <dbReference type="Proteomes" id="UP001189624"/>
    </source>
</evidence>
<evidence type="ECO:0000256" key="8">
    <source>
        <dbReference type="PIRSR" id="PIRSR605150-2"/>
    </source>
</evidence>
<reference evidence="10" key="1">
    <citation type="submission" date="2023-10" db="EMBL/GenBank/DDBJ databases">
        <authorList>
            <person name="Domelevo Entfellner J.-B."/>
        </authorList>
    </citation>
    <scope>NUCLEOTIDE SEQUENCE</scope>
</reference>
<accession>A0AA86VXD5</accession>
<dbReference type="PANTHER" id="PTHR13301">
    <property type="entry name" value="X-BOX TRANSCRIPTION FACTOR-RELATED"/>
    <property type="match status" value="1"/>
</dbReference>
<dbReference type="Pfam" id="PF03552">
    <property type="entry name" value="Cellulose_synt"/>
    <property type="match status" value="1"/>
</dbReference>
<keyword evidence="3" id="KW-0808">Transferase</keyword>
<gene>
    <name evidence="10" type="ORF">AYBTSS11_LOCUS8977</name>
</gene>
<dbReference type="GO" id="GO:0012505">
    <property type="term" value="C:endomembrane system"/>
    <property type="evidence" value="ECO:0007669"/>
    <property type="project" value="UniProtKB-SubCell"/>
</dbReference>
<dbReference type="Gramene" id="rna-AYBTSS11_LOCUS8977">
    <property type="protein sequence ID" value="CAJ1939152.1"/>
    <property type="gene ID" value="gene-AYBTSS11_LOCUS8977"/>
</dbReference>
<keyword evidence="11" id="KW-1185">Reference proteome</keyword>
<feature type="binding site" evidence="8">
    <location>
        <position position="150"/>
    </location>
    <ligand>
        <name>UDP-alpha-D-glucose</name>
        <dbReference type="ChEBI" id="CHEBI:58885"/>
    </ligand>
</feature>
<evidence type="ECO:0008006" key="12">
    <source>
        <dbReference type="Google" id="ProtNLM"/>
    </source>
</evidence>
<evidence type="ECO:0000256" key="1">
    <source>
        <dbReference type="ARBA" id="ARBA00004127"/>
    </source>
</evidence>
<dbReference type="Gene3D" id="3.90.550.10">
    <property type="entry name" value="Spore Coat Polysaccharide Biosynthesis Protein SpsA, Chain A"/>
    <property type="match status" value="1"/>
</dbReference>
<feature type="binding site" evidence="8">
    <location>
        <position position="120"/>
    </location>
    <ligand>
        <name>UDP-alpha-D-glucose</name>
        <dbReference type="ChEBI" id="CHEBI:58885"/>
    </ligand>
</feature>
<dbReference type="GO" id="GO:0071555">
    <property type="term" value="P:cell wall organization"/>
    <property type="evidence" value="ECO:0007669"/>
    <property type="project" value="UniProtKB-KW"/>
</dbReference>
<keyword evidence="7" id="KW-0961">Cell wall biogenesis/degradation</keyword>
<evidence type="ECO:0000256" key="7">
    <source>
        <dbReference type="ARBA" id="ARBA00023316"/>
    </source>
</evidence>
<evidence type="ECO:0000256" key="4">
    <source>
        <dbReference type="ARBA" id="ARBA00022692"/>
    </source>
</evidence>
<dbReference type="AlphaFoldDB" id="A0AA86VXD5"/>
<comment type="subcellular location">
    <subcellularLocation>
        <location evidence="1">Endomembrane system</location>
        <topology evidence="1">Multi-pass membrane protein</topology>
    </subcellularLocation>
</comment>